<accession>A0A8H3A3T1</accession>
<proteinExistence type="predicted"/>
<comment type="caution">
    <text evidence="2">The sequence shown here is derived from an EMBL/GenBank/DDBJ whole genome shotgun (WGS) entry which is preliminary data.</text>
</comment>
<gene>
    <name evidence="2" type="ORF">RDB_LOCUS9164</name>
</gene>
<reference evidence="2" key="1">
    <citation type="submission" date="2021-01" db="EMBL/GenBank/DDBJ databases">
        <authorList>
            <person name="Kaushik A."/>
        </authorList>
    </citation>
    <scope>NUCLEOTIDE SEQUENCE</scope>
    <source>
        <strain evidence="2">AG3-T5</strain>
    </source>
</reference>
<dbReference type="Proteomes" id="UP000663841">
    <property type="component" value="Unassembled WGS sequence"/>
</dbReference>
<protein>
    <submittedName>
        <fullName evidence="2">Uncharacterized protein</fullName>
    </submittedName>
</protein>
<dbReference type="EMBL" id="CAJMWW010000022">
    <property type="protein sequence ID" value="CAE6401736.1"/>
    <property type="molecule type" value="Genomic_DNA"/>
</dbReference>
<evidence type="ECO:0000313" key="2">
    <source>
        <dbReference type="EMBL" id="CAE6401736.1"/>
    </source>
</evidence>
<feature type="compositionally biased region" description="Polar residues" evidence="1">
    <location>
        <begin position="61"/>
        <end position="70"/>
    </location>
</feature>
<evidence type="ECO:0000256" key="1">
    <source>
        <dbReference type="SAM" id="MobiDB-lite"/>
    </source>
</evidence>
<feature type="compositionally biased region" description="Polar residues" evidence="1">
    <location>
        <begin position="33"/>
        <end position="45"/>
    </location>
</feature>
<name>A0A8H3A3T1_9AGAM</name>
<dbReference type="AlphaFoldDB" id="A0A8H3A3T1"/>
<feature type="region of interest" description="Disordered" evidence="1">
    <location>
        <begin position="1"/>
        <end position="70"/>
    </location>
</feature>
<sequence>MKQFKSTPPMSKPLASHEAQAARDGLGRPESPETLSLGATGSTEPQHVAVEQPNPPEEASSRQTPCEISDMSRTNELIVELKESMNNITRVLVGTQNSLAMGLNSSKRRGATMTPAFDLGAHSLINDHGEMPEAYNLPTFKNGGHVVSFPLADLTENTLAQYLRFYGIGEEMIEEGEEVMVKASMIEEAKTLLSQRLFLNR</sequence>
<organism evidence="2 3">
    <name type="scientific">Rhizoctonia solani</name>
    <dbReference type="NCBI Taxonomy" id="456999"/>
    <lineage>
        <taxon>Eukaryota</taxon>
        <taxon>Fungi</taxon>
        <taxon>Dikarya</taxon>
        <taxon>Basidiomycota</taxon>
        <taxon>Agaricomycotina</taxon>
        <taxon>Agaricomycetes</taxon>
        <taxon>Cantharellales</taxon>
        <taxon>Ceratobasidiaceae</taxon>
        <taxon>Rhizoctonia</taxon>
    </lineage>
</organism>
<evidence type="ECO:0000313" key="3">
    <source>
        <dbReference type="Proteomes" id="UP000663841"/>
    </source>
</evidence>